<feature type="compositionally biased region" description="Basic and acidic residues" evidence="5">
    <location>
        <begin position="418"/>
        <end position="458"/>
    </location>
</feature>
<evidence type="ECO:0000256" key="6">
    <source>
        <dbReference type="SAM" id="Phobius"/>
    </source>
</evidence>
<evidence type="ECO:0000256" key="2">
    <source>
        <dbReference type="ARBA" id="ARBA00007161"/>
    </source>
</evidence>
<dbReference type="GO" id="GO:0072659">
    <property type="term" value="P:protein localization to plasma membrane"/>
    <property type="evidence" value="ECO:0007669"/>
    <property type="project" value="TreeGrafter"/>
</dbReference>
<dbReference type="AlphaFoldDB" id="A0A809RA79"/>
<reference evidence="8" key="1">
    <citation type="journal article" name="DNA Res.">
        <title>The physiological potential of anammox bacteria as revealed by their core genome structure.</title>
        <authorList>
            <person name="Okubo T."/>
            <person name="Toyoda A."/>
            <person name="Fukuhara K."/>
            <person name="Uchiyama I."/>
            <person name="Harigaya Y."/>
            <person name="Kuroiwa M."/>
            <person name="Suzuki T."/>
            <person name="Murakami Y."/>
            <person name="Suwa Y."/>
            <person name="Takami H."/>
        </authorList>
    </citation>
    <scope>NUCLEOTIDE SEQUENCE</scope>
    <source>
        <strain evidence="8">317325-2</strain>
    </source>
</reference>
<dbReference type="InterPro" id="IPR036013">
    <property type="entry name" value="Band_7/SPFH_dom_sf"/>
</dbReference>
<dbReference type="InterPro" id="IPR001107">
    <property type="entry name" value="Band_7"/>
</dbReference>
<keyword evidence="4" id="KW-0175">Coiled coil</keyword>
<feature type="region of interest" description="Disordered" evidence="5">
    <location>
        <begin position="418"/>
        <end position="484"/>
    </location>
</feature>
<accession>A0A809RA79</accession>
<proteinExistence type="inferred from homology"/>
<name>A0A809RA79_9BACT</name>
<keyword evidence="3 6" id="KW-0472">Membrane</keyword>
<feature type="domain" description="Band 7" evidence="7">
    <location>
        <begin position="34"/>
        <end position="207"/>
    </location>
</feature>
<gene>
    <name evidence="8" type="ORF">NPRO_19850</name>
</gene>
<protein>
    <submittedName>
        <fullName evidence="8">Flotillin family protein</fullName>
    </submittedName>
</protein>
<comment type="similarity">
    <text evidence="2">Belongs to the band 7/mec-2 family. Flotillin subfamily.</text>
</comment>
<evidence type="ECO:0000313" key="9">
    <source>
        <dbReference type="Proteomes" id="UP000662873"/>
    </source>
</evidence>
<dbReference type="PANTHER" id="PTHR13806:SF46">
    <property type="entry name" value="FLOTILLIN-1-RELATED"/>
    <property type="match status" value="1"/>
</dbReference>
<evidence type="ECO:0000259" key="7">
    <source>
        <dbReference type="SMART" id="SM00244"/>
    </source>
</evidence>
<evidence type="ECO:0000256" key="1">
    <source>
        <dbReference type="ARBA" id="ARBA00004370"/>
    </source>
</evidence>
<feature type="transmembrane region" description="Helical" evidence="6">
    <location>
        <begin position="12"/>
        <end position="32"/>
    </location>
</feature>
<evidence type="ECO:0000256" key="5">
    <source>
        <dbReference type="SAM" id="MobiDB-lite"/>
    </source>
</evidence>
<evidence type="ECO:0000256" key="4">
    <source>
        <dbReference type="SAM" id="Coils"/>
    </source>
</evidence>
<dbReference type="Pfam" id="PF01145">
    <property type="entry name" value="Band_7"/>
    <property type="match status" value="1"/>
</dbReference>
<dbReference type="GO" id="GO:0002020">
    <property type="term" value="F:protease binding"/>
    <property type="evidence" value="ECO:0007669"/>
    <property type="project" value="TreeGrafter"/>
</dbReference>
<feature type="coiled-coil region" evidence="4">
    <location>
        <begin position="234"/>
        <end position="303"/>
    </location>
</feature>
<dbReference type="EMBL" id="AP021858">
    <property type="protein sequence ID" value="BBO24390.1"/>
    <property type="molecule type" value="Genomic_DNA"/>
</dbReference>
<evidence type="ECO:0000256" key="3">
    <source>
        <dbReference type="ARBA" id="ARBA00023136"/>
    </source>
</evidence>
<keyword evidence="6" id="KW-1133">Transmembrane helix</keyword>
<sequence>MIHYALFSFEPTTILTIAASILGAIILGALSLRGIIYNCPPNEVLIFTGRKRRVGNRIVGYRIIKGGFGWRIPMLERVDRMDLTNMVIDVTAVNAYSKGGIPLSVQGVANVKVAGHEPLLNNAIERFLGKSRQEIIAIAKSTLEGSLRGILATMTPEQVNEDKILFAERLVLEVEQDMTALGLVVDTMKIQTVSDEVRYLDSIGRKRNAEIVSRARIAEAIAHADSVVRSSENLEQETKAQVDAQTAIAKAEAQRKLADIRSRKDALVAEELAEVNAAVARALAEVEVQKARMEQVRRQLDADVIQPALAEAKSKEAAAIAEVAAIIEEGRARAEALKKVAASLEQAGAHGKDLLLLQKLPQVIEAMSNVLAETHVERVTIIDSVDGEQASLPARAVSTLEQIKQLFGVDLAAKLREWGEPSGDSHPKPQRFEARPAEEKPPEQRPTESRAEPDDKARPQRPRKRIRIEPQSDSGGPSFVIGDE</sequence>
<dbReference type="KEGG" id="npy:NPRO_19850"/>
<dbReference type="SUPFAM" id="SSF117892">
    <property type="entry name" value="Band 7/SPFH domain"/>
    <property type="match status" value="1"/>
</dbReference>
<dbReference type="GO" id="GO:0005886">
    <property type="term" value="C:plasma membrane"/>
    <property type="evidence" value="ECO:0007669"/>
    <property type="project" value="TreeGrafter"/>
</dbReference>
<organism evidence="8 9">
    <name type="scientific">Candidatus Nitrosymbiomonas proteolyticus</name>
    <dbReference type="NCBI Taxonomy" id="2608984"/>
    <lineage>
        <taxon>Bacteria</taxon>
        <taxon>Bacillati</taxon>
        <taxon>Armatimonadota</taxon>
        <taxon>Armatimonadota incertae sedis</taxon>
        <taxon>Candidatus Nitrosymbiomonas</taxon>
    </lineage>
</organism>
<dbReference type="PANTHER" id="PTHR13806">
    <property type="entry name" value="FLOTILLIN-RELATED"/>
    <property type="match status" value="1"/>
</dbReference>
<keyword evidence="6" id="KW-0812">Transmembrane</keyword>
<comment type="subcellular location">
    <subcellularLocation>
        <location evidence="1">Membrane</location>
    </subcellularLocation>
</comment>
<evidence type="ECO:0000313" key="8">
    <source>
        <dbReference type="EMBL" id="BBO24390.1"/>
    </source>
</evidence>
<dbReference type="CDD" id="cd03399">
    <property type="entry name" value="SPFH_flotillin"/>
    <property type="match status" value="1"/>
</dbReference>
<dbReference type="Proteomes" id="UP000662873">
    <property type="component" value="Chromosome"/>
</dbReference>
<dbReference type="Gene3D" id="3.30.479.30">
    <property type="entry name" value="Band 7 domain"/>
    <property type="match status" value="1"/>
</dbReference>
<dbReference type="InterPro" id="IPR027705">
    <property type="entry name" value="Flotillin_fam"/>
</dbReference>
<dbReference type="SMART" id="SM00244">
    <property type="entry name" value="PHB"/>
    <property type="match status" value="1"/>
</dbReference>